<name>A0A1C3K1W2_9BURK</name>
<evidence type="ECO:0000313" key="7">
    <source>
        <dbReference type="EMBL" id="SOE46299.1"/>
    </source>
</evidence>
<dbReference type="PANTHER" id="PTHR30146:SF109">
    <property type="entry name" value="HTH-TYPE TRANSCRIPTIONAL REGULATOR GALS"/>
    <property type="match status" value="1"/>
</dbReference>
<dbReference type="InterPro" id="IPR000843">
    <property type="entry name" value="HTH_LacI"/>
</dbReference>
<evidence type="ECO:0000256" key="4">
    <source>
        <dbReference type="SAM" id="MobiDB-lite"/>
    </source>
</evidence>
<dbReference type="Gene3D" id="3.40.50.2300">
    <property type="match status" value="2"/>
</dbReference>
<keyword evidence="3" id="KW-0804">Transcription</keyword>
<evidence type="ECO:0000313" key="6">
    <source>
        <dbReference type="EMBL" id="SBT25500.1"/>
    </source>
</evidence>
<dbReference type="SMART" id="SM00354">
    <property type="entry name" value="HTH_LACI"/>
    <property type="match status" value="1"/>
</dbReference>
<evidence type="ECO:0000256" key="1">
    <source>
        <dbReference type="ARBA" id="ARBA00023015"/>
    </source>
</evidence>
<protein>
    <submittedName>
        <fullName evidence="6">Probable LacI-family transcriptional regulator</fullName>
    </submittedName>
</protein>
<accession>A0A1C3K1W2</accession>
<dbReference type="InterPro" id="IPR046335">
    <property type="entry name" value="LacI/GalR-like_sensor"/>
</dbReference>
<dbReference type="CDD" id="cd01392">
    <property type="entry name" value="HTH_LacI"/>
    <property type="match status" value="1"/>
</dbReference>
<dbReference type="InterPro" id="IPR010982">
    <property type="entry name" value="Lambda_DNA-bd_dom_sf"/>
</dbReference>
<dbReference type="Gene3D" id="1.10.260.40">
    <property type="entry name" value="lambda repressor-like DNA-binding domains"/>
    <property type="match status" value="1"/>
</dbReference>
<dbReference type="Pfam" id="PF00356">
    <property type="entry name" value="LacI"/>
    <property type="match status" value="1"/>
</dbReference>
<reference evidence="6 8" key="1">
    <citation type="submission" date="2016-06" db="EMBL/GenBank/DDBJ databases">
        <authorList>
            <person name="Kjaerup R.B."/>
            <person name="Dalgaard T.S."/>
            <person name="Juul-Madsen H.R."/>
        </authorList>
    </citation>
    <scope>NUCLEOTIDE SEQUENCE [LARGE SCALE GENOMIC DNA]</scope>
    <source>
        <strain evidence="6">Orrdi1</strain>
    </source>
</reference>
<dbReference type="EMBL" id="FLRC01000019">
    <property type="protein sequence ID" value="SBT25500.1"/>
    <property type="molecule type" value="Genomic_DNA"/>
</dbReference>
<keyword evidence="2" id="KW-0238">DNA-binding</keyword>
<evidence type="ECO:0000256" key="2">
    <source>
        <dbReference type="ARBA" id="ARBA00023125"/>
    </source>
</evidence>
<dbReference type="Pfam" id="PF13377">
    <property type="entry name" value="Peripla_BP_3"/>
    <property type="match status" value="1"/>
</dbReference>
<dbReference type="GO" id="GO:0000976">
    <property type="term" value="F:transcription cis-regulatory region binding"/>
    <property type="evidence" value="ECO:0007669"/>
    <property type="project" value="TreeGrafter"/>
</dbReference>
<dbReference type="SUPFAM" id="SSF47413">
    <property type="entry name" value="lambda repressor-like DNA-binding domains"/>
    <property type="match status" value="1"/>
</dbReference>
<evidence type="ECO:0000256" key="3">
    <source>
        <dbReference type="ARBA" id="ARBA00023163"/>
    </source>
</evidence>
<gene>
    <name evidence="6" type="ORF">ODI_04046</name>
    <name evidence="7" type="ORF">ODI_R0235</name>
</gene>
<sequence>MPHRSPTRLSIVQIAEEAGVSIATVSRAFNQPALLKADTLAHISDIAQRHGFRPNRVGRSLRSGSTRTIGLVLPTLSNPVFAECFEGAEQCARESGYSVMLTVAGYDPDREAEAVQALIDHQVEGLILTVADAARSALPDTLHKARMPYVLVYNESSRHPYASVDNRRAAADMVRHLAECGHRRIAFLTGPLTASDRARRRLHGARAQARKLGMEEVAHWAMPAHTGADAAQLQALLRDGPAPTALFCSNDLLAASVIAALLTLGLRVPQDISVCGFDGMDFGALMTPPLTTVRQPSREIGRAASANLLGQIQGVTPRSDRLLHGVITGGTVAAGANTQDSPRPSRTRKTSP</sequence>
<dbReference type="KEGG" id="odi:ODI_R0235"/>
<feature type="domain" description="HTH lacI-type" evidence="5">
    <location>
        <begin position="9"/>
        <end position="63"/>
    </location>
</feature>
<dbReference type="InterPro" id="IPR028082">
    <property type="entry name" value="Peripla_BP_I"/>
</dbReference>
<dbReference type="PROSITE" id="PS50932">
    <property type="entry name" value="HTH_LACI_2"/>
    <property type="match status" value="1"/>
</dbReference>
<keyword evidence="1" id="KW-0805">Transcription regulation</keyword>
<dbReference type="GO" id="GO:0003700">
    <property type="term" value="F:DNA-binding transcription factor activity"/>
    <property type="evidence" value="ECO:0007669"/>
    <property type="project" value="TreeGrafter"/>
</dbReference>
<keyword evidence="8" id="KW-1185">Reference proteome</keyword>
<evidence type="ECO:0000313" key="8">
    <source>
        <dbReference type="Proteomes" id="UP000078558"/>
    </source>
</evidence>
<organism evidence="6 8">
    <name type="scientific">Orrella dioscoreae</name>
    <dbReference type="NCBI Taxonomy" id="1851544"/>
    <lineage>
        <taxon>Bacteria</taxon>
        <taxon>Pseudomonadati</taxon>
        <taxon>Pseudomonadota</taxon>
        <taxon>Betaproteobacteria</taxon>
        <taxon>Burkholderiales</taxon>
        <taxon>Alcaligenaceae</taxon>
        <taxon>Orrella</taxon>
    </lineage>
</organism>
<proteinExistence type="predicted"/>
<dbReference type="PANTHER" id="PTHR30146">
    <property type="entry name" value="LACI-RELATED TRANSCRIPTIONAL REPRESSOR"/>
    <property type="match status" value="1"/>
</dbReference>
<dbReference type="Proteomes" id="UP000078558">
    <property type="component" value="Chromosome I"/>
</dbReference>
<dbReference type="AlphaFoldDB" id="A0A1C3K1W2"/>
<evidence type="ECO:0000259" key="5">
    <source>
        <dbReference type="PROSITE" id="PS50932"/>
    </source>
</evidence>
<dbReference type="OrthoDB" id="8770688at2"/>
<dbReference type="SUPFAM" id="SSF53822">
    <property type="entry name" value="Periplasmic binding protein-like I"/>
    <property type="match status" value="1"/>
</dbReference>
<dbReference type="STRING" id="1851544.ODI_04046"/>
<feature type="region of interest" description="Disordered" evidence="4">
    <location>
        <begin position="333"/>
        <end position="352"/>
    </location>
</feature>
<dbReference type="RefSeq" id="WP_067753570.1">
    <property type="nucleotide sequence ID" value="NZ_LT907988.1"/>
</dbReference>
<dbReference type="EMBL" id="LT907988">
    <property type="protein sequence ID" value="SOE46299.1"/>
    <property type="molecule type" value="Genomic_DNA"/>
</dbReference>
<reference evidence="7 8" key="2">
    <citation type="submission" date="2017-08" db="EMBL/GenBank/DDBJ databases">
        <authorList>
            <person name="de Groot N.N."/>
        </authorList>
    </citation>
    <scope>NUCLEOTIDE SEQUENCE [LARGE SCALE GENOMIC DNA]</scope>
    <source>
        <strain evidence="7">Orrdi1</strain>
    </source>
</reference>